<dbReference type="Gene3D" id="1.20.1250.20">
    <property type="entry name" value="MFS general substrate transporter like domains"/>
    <property type="match status" value="1"/>
</dbReference>
<dbReference type="RefSeq" id="XP_069198132.1">
    <property type="nucleotide sequence ID" value="XM_069345926.1"/>
</dbReference>
<name>A0ABR3P6R3_9PEZI</name>
<evidence type="ECO:0000313" key="7">
    <source>
        <dbReference type="EMBL" id="KAL1301856.1"/>
    </source>
</evidence>
<dbReference type="Pfam" id="PF07690">
    <property type="entry name" value="MFS_1"/>
    <property type="match status" value="1"/>
</dbReference>
<keyword evidence="2 5" id="KW-0812">Transmembrane</keyword>
<feature type="transmembrane region" description="Helical" evidence="5">
    <location>
        <begin position="494"/>
        <end position="511"/>
    </location>
</feature>
<keyword evidence="8" id="KW-1185">Reference proteome</keyword>
<keyword evidence="4 5" id="KW-0472">Membrane</keyword>
<feature type="transmembrane region" description="Helical" evidence="5">
    <location>
        <begin position="424"/>
        <end position="449"/>
    </location>
</feature>
<feature type="transmembrane region" description="Helical" evidence="5">
    <location>
        <begin position="209"/>
        <end position="231"/>
    </location>
</feature>
<evidence type="ECO:0000256" key="2">
    <source>
        <dbReference type="ARBA" id="ARBA00022692"/>
    </source>
</evidence>
<dbReference type="GeneID" id="95979740"/>
<feature type="transmembrane region" description="Helical" evidence="5">
    <location>
        <begin position="112"/>
        <end position="136"/>
    </location>
</feature>
<dbReference type="InterPro" id="IPR020846">
    <property type="entry name" value="MFS_dom"/>
</dbReference>
<evidence type="ECO:0000313" key="8">
    <source>
        <dbReference type="Proteomes" id="UP001562354"/>
    </source>
</evidence>
<comment type="subcellular location">
    <subcellularLocation>
        <location evidence="1">Membrane</location>
        <topology evidence="1">Multi-pass membrane protein</topology>
    </subcellularLocation>
</comment>
<feature type="transmembrane region" description="Helical" evidence="5">
    <location>
        <begin position="318"/>
        <end position="337"/>
    </location>
</feature>
<gene>
    <name evidence="7" type="ORF">AAFC00_006041</name>
</gene>
<dbReference type="InterPro" id="IPR036259">
    <property type="entry name" value="MFS_trans_sf"/>
</dbReference>
<dbReference type="PANTHER" id="PTHR23502:SF23">
    <property type="entry name" value="FLUCONAZOLE RESISTANCE PROTEIN 1"/>
    <property type="match status" value="1"/>
</dbReference>
<evidence type="ECO:0000256" key="4">
    <source>
        <dbReference type="ARBA" id="ARBA00023136"/>
    </source>
</evidence>
<feature type="transmembrane region" description="Helical" evidence="5">
    <location>
        <begin position="243"/>
        <end position="268"/>
    </location>
</feature>
<dbReference type="InterPro" id="IPR011701">
    <property type="entry name" value="MFS"/>
</dbReference>
<feature type="domain" description="Major facilitator superfamily (MFS) profile" evidence="6">
    <location>
        <begin position="82"/>
        <end position="516"/>
    </location>
</feature>
<dbReference type="CDD" id="cd17323">
    <property type="entry name" value="MFS_Tpo1_MDR_like"/>
    <property type="match status" value="1"/>
</dbReference>
<sequence length="527" mass="59719">MTSIFQDTLFGVCARFVTRGKVLGWQENHDEDLRLRYIYGDEKRSSTSSDELEKGQDHRLIEFLENDPQDPQNWSLRKKIFVTFNICLLTFSIYIGSAIYTSGLMGITQTFGISQTVAILGLTLYVLGYGLGPMIWSPISEIPYFGRSPIYLGTLFVFVFFNFGVVYAQNLGMLLAFRFLTGFFGSPVLATGGASLADMYTPNKRAYPFAFYGVANVMGPTVGPLIGGFAAQYKGWKWPIWELIWLSGFCWVFLFFFFPETSAANILYRRAARLNKLQPQDGPQLKCQAQVEAEKMTPSEGMKMTFVRPFTLTLTEPIVFFLNLYIALVYAVLYCWLESIPIAFTEVHGFSLGITGLCYLGIAVGAVITVPPYCIYNYYFVEHRFNDKLELKPEIRLESALVGCFCLPICLFFFGWTAKENIHYIVPIIATAFFSIGAFLSFSSVLNYLGDAYPDYIASIYAGNDLFRSAFGAGFPLFANQMFTTLGLDWGNSLLGFISIIFIPIIYWLWWKGESIRKRSKRARHDL</sequence>
<evidence type="ECO:0000256" key="1">
    <source>
        <dbReference type="ARBA" id="ARBA00004141"/>
    </source>
</evidence>
<organism evidence="7 8">
    <name type="scientific">Neodothiora populina</name>
    <dbReference type="NCBI Taxonomy" id="2781224"/>
    <lineage>
        <taxon>Eukaryota</taxon>
        <taxon>Fungi</taxon>
        <taxon>Dikarya</taxon>
        <taxon>Ascomycota</taxon>
        <taxon>Pezizomycotina</taxon>
        <taxon>Dothideomycetes</taxon>
        <taxon>Dothideomycetidae</taxon>
        <taxon>Dothideales</taxon>
        <taxon>Dothioraceae</taxon>
        <taxon>Neodothiora</taxon>
    </lineage>
</organism>
<accession>A0ABR3P6R3</accession>
<keyword evidence="3 5" id="KW-1133">Transmembrane helix</keyword>
<dbReference type="EMBL" id="JBFMKM010000013">
    <property type="protein sequence ID" value="KAL1301856.1"/>
    <property type="molecule type" value="Genomic_DNA"/>
</dbReference>
<dbReference type="PANTHER" id="PTHR23502">
    <property type="entry name" value="MAJOR FACILITATOR SUPERFAMILY"/>
    <property type="match status" value="1"/>
</dbReference>
<comment type="caution">
    <text evidence="7">The sequence shown here is derived from an EMBL/GenBank/DDBJ whole genome shotgun (WGS) entry which is preliminary data.</text>
</comment>
<evidence type="ECO:0000256" key="3">
    <source>
        <dbReference type="ARBA" id="ARBA00022989"/>
    </source>
</evidence>
<feature type="transmembrane region" description="Helical" evidence="5">
    <location>
        <begin position="175"/>
        <end position="197"/>
    </location>
</feature>
<dbReference type="PROSITE" id="PS50850">
    <property type="entry name" value="MFS"/>
    <property type="match status" value="1"/>
</dbReference>
<evidence type="ECO:0000259" key="6">
    <source>
        <dbReference type="PROSITE" id="PS50850"/>
    </source>
</evidence>
<dbReference type="Proteomes" id="UP001562354">
    <property type="component" value="Unassembled WGS sequence"/>
</dbReference>
<dbReference type="SUPFAM" id="SSF103473">
    <property type="entry name" value="MFS general substrate transporter"/>
    <property type="match status" value="1"/>
</dbReference>
<reference evidence="7 8" key="1">
    <citation type="submission" date="2024-07" db="EMBL/GenBank/DDBJ databases">
        <title>Draft sequence of the Neodothiora populina.</title>
        <authorList>
            <person name="Drown D.D."/>
            <person name="Schuette U.S."/>
            <person name="Buechlein A.B."/>
            <person name="Rusch D.R."/>
            <person name="Winton L.W."/>
            <person name="Adams G.A."/>
        </authorList>
    </citation>
    <scope>NUCLEOTIDE SEQUENCE [LARGE SCALE GENOMIC DNA]</scope>
    <source>
        <strain evidence="7 8">CPC 39397</strain>
    </source>
</reference>
<feature type="transmembrane region" description="Helical" evidence="5">
    <location>
        <begin position="397"/>
        <end position="418"/>
    </location>
</feature>
<feature type="transmembrane region" description="Helical" evidence="5">
    <location>
        <begin position="80"/>
        <end position="100"/>
    </location>
</feature>
<protein>
    <recommendedName>
        <fullName evidence="6">Major facilitator superfamily (MFS) profile domain-containing protein</fullName>
    </recommendedName>
</protein>
<evidence type="ECO:0000256" key="5">
    <source>
        <dbReference type="SAM" id="Phobius"/>
    </source>
</evidence>
<feature type="transmembrane region" description="Helical" evidence="5">
    <location>
        <begin position="148"/>
        <end position="169"/>
    </location>
</feature>
<feature type="transmembrane region" description="Helical" evidence="5">
    <location>
        <begin position="349"/>
        <end position="376"/>
    </location>
</feature>
<proteinExistence type="predicted"/>